<keyword evidence="1" id="KW-0004">4Fe-4S</keyword>
<evidence type="ECO:0000256" key="1">
    <source>
        <dbReference type="ARBA" id="ARBA00022485"/>
    </source>
</evidence>
<feature type="domain" description="4Fe-4S His(Cys)3-ligated-type" evidence="9">
    <location>
        <begin position="32"/>
        <end position="71"/>
    </location>
</feature>
<dbReference type="GO" id="GO:0051537">
    <property type="term" value="F:2 iron, 2 sulfur cluster binding"/>
    <property type="evidence" value="ECO:0007669"/>
    <property type="project" value="UniProtKB-KW"/>
</dbReference>
<dbReference type="Pfam" id="PF13510">
    <property type="entry name" value="Fer2_4"/>
    <property type="match status" value="1"/>
</dbReference>
<dbReference type="InterPro" id="IPR019574">
    <property type="entry name" value="NADH_UbQ_OxRdtase_Gsu_4Fe4S-bd"/>
</dbReference>
<feature type="domain" description="4Fe-4S Mo/W bis-MGD-type" evidence="8">
    <location>
        <begin position="169"/>
        <end position="225"/>
    </location>
</feature>
<dbReference type="InterPro" id="IPR050123">
    <property type="entry name" value="Prok_molybdopt-oxidoreductase"/>
</dbReference>
<proteinExistence type="predicted"/>
<dbReference type="GO" id="GO:0022904">
    <property type="term" value="P:respiratory electron transport chain"/>
    <property type="evidence" value="ECO:0007669"/>
    <property type="project" value="TreeGrafter"/>
</dbReference>
<dbReference type="Gene3D" id="2.40.40.20">
    <property type="match status" value="1"/>
</dbReference>
<keyword evidence="6" id="KW-0411">Iron-sulfur</keyword>
<dbReference type="PANTHER" id="PTHR43105">
    <property type="entry name" value="RESPIRATORY NITRATE REDUCTASE"/>
    <property type="match status" value="1"/>
</dbReference>
<dbReference type="Pfam" id="PF22117">
    <property type="entry name" value="Fer4_Nqo3"/>
    <property type="match status" value="1"/>
</dbReference>
<dbReference type="InterPro" id="IPR006657">
    <property type="entry name" value="MoPterin_dinucl-bd_dom"/>
</dbReference>
<dbReference type="Gene3D" id="3.10.20.740">
    <property type="match status" value="1"/>
</dbReference>
<keyword evidence="4" id="KW-0677">Repeat</keyword>
<dbReference type="InterPro" id="IPR017900">
    <property type="entry name" value="4Fe4S_Fe_S_CS"/>
</dbReference>
<dbReference type="PROSITE" id="PS00198">
    <property type="entry name" value="4FE4S_FER_1"/>
    <property type="match status" value="1"/>
</dbReference>
<dbReference type="InterPro" id="IPR017896">
    <property type="entry name" value="4Fe4S_Fe-S-bd"/>
</dbReference>
<gene>
    <name evidence="10" type="ORF">MBAV_004160</name>
</gene>
<dbReference type="InterPro" id="IPR006656">
    <property type="entry name" value="Mopterin_OxRdtase"/>
</dbReference>
<comment type="caution">
    <text evidence="10">The sequence shown here is derived from an EMBL/GenBank/DDBJ whole genome shotgun (WGS) entry which is preliminary data.</text>
</comment>
<keyword evidence="5" id="KW-0408">Iron</keyword>
<accession>A0A0F3GP40</accession>
<dbReference type="Gene3D" id="2.20.25.90">
    <property type="entry name" value="ADC-like domains"/>
    <property type="match status" value="1"/>
</dbReference>
<dbReference type="SMART" id="SM00929">
    <property type="entry name" value="NADH-G_4Fe-4S_3"/>
    <property type="match status" value="1"/>
</dbReference>
<keyword evidence="2" id="KW-0001">2Fe-2S</keyword>
<dbReference type="Pfam" id="PF01568">
    <property type="entry name" value="Molydop_binding"/>
    <property type="match status" value="1"/>
</dbReference>
<dbReference type="GO" id="GO:0003954">
    <property type="term" value="F:NADH dehydrogenase activity"/>
    <property type="evidence" value="ECO:0007669"/>
    <property type="project" value="TreeGrafter"/>
</dbReference>
<keyword evidence="3" id="KW-0479">Metal-binding</keyword>
<keyword evidence="11" id="KW-1185">Reference proteome</keyword>
<dbReference type="EMBL" id="LACI01001802">
    <property type="protein sequence ID" value="KJU83646.1"/>
    <property type="molecule type" value="Genomic_DNA"/>
</dbReference>
<dbReference type="SMART" id="SM00926">
    <property type="entry name" value="Molybdop_Fe4S4"/>
    <property type="match status" value="1"/>
</dbReference>
<dbReference type="Gene3D" id="3.40.50.740">
    <property type="match status" value="1"/>
</dbReference>
<feature type="domain" description="4Fe-4S ferredoxin-type" evidence="7">
    <location>
        <begin position="130"/>
        <end position="160"/>
    </location>
</feature>
<evidence type="ECO:0000313" key="11">
    <source>
        <dbReference type="Proteomes" id="UP000033423"/>
    </source>
</evidence>
<dbReference type="PANTHER" id="PTHR43105:SF10">
    <property type="entry name" value="NADH-QUINONE OXIDOREDUCTASE SUBUNIT G"/>
    <property type="match status" value="1"/>
</dbReference>
<sequence length="781" mass="87097">MCLVEVEGHSRFFASCATPADNGMVVHTETEEILKARKMVLDLLLVHHPLDCPVCDKAGNCQLQDLAYKYGPSVSRFVGEKKNAPEDITNPLIDRNPNRCITCGRCVKVCWEHQGVGAINFMGRGFDTKISPPFEETLNCEFCGQCIDSCPVGALGNKPFRHRARAWFLEHKHNICPYCAVGCSIRLDIREGKILNAQGDELKGINKGDLCAKGRYGFDFIYATNRLKTPMLRKDGELNPCTWEEAAYFIARRLRQIINEKGPDKIGAIGSPRCSNEDNYMLQKFMREVVGTNNIDSSASFGYGKIQKAIDMTFGLSNLPIDHNSPLNKDVILLLESDVTSTHPIWGLKFIEARQKGSRLIVADPRETKISRHAQTWLRIRPGTSQAFAYGIMKLAADNGLPAMNQMTTGIGNYDAMLRVIQDFTPEVVSEITGIGVAEFTDAAMEFLNAKKRLVVMSVCPADNNKGLNTAIAVSNLVMFTGDGPAALQMPAEYSNTFGIWRMGVTPNYLPGYRKIEDKPGKGLFKMLYEPDQISALYIMGEDPLIAFPDLKKLEQTFENLDLLVVQDIRLTETSRYAHVVLPATSWAEKDGTFISSSGQSQRVHKIVSPTGEAIPDWQIFRNLYRVMHVPIKIETLKSLQEEIAALDIQQGRQKWSYVPMPFNLPYDANYPLKMVTGNLMQHSGALSVMSKSLTHVISDTFIQISEEDAIRYKLEDDDQVNIHSANGTATTKVRITDELPEGMLFAPIHFKHGRVNELTYANEDGTMSMVNVSIELVVGS</sequence>
<protein>
    <submittedName>
        <fullName evidence="10">Protein containing Molybdopterin oxidoreductase</fullName>
    </submittedName>
</protein>
<dbReference type="GO" id="GO:0043546">
    <property type="term" value="F:molybdopterin cofactor binding"/>
    <property type="evidence" value="ECO:0007669"/>
    <property type="project" value="InterPro"/>
</dbReference>
<evidence type="ECO:0000256" key="3">
    <source>
        <dbReference type="ARBA" id="ARBA00022723"/>
    </source>
</evidence>
<dbReference type="GO" id="GO:0046872">
    <property type="term" value="F:metal ion binding"/>
    <property type="evidence" value="ECO:0007669"/>
    <property type="project" value="UniProtKB-KW"/>
</dbReference>
<dbReference type="PROSITE" id="PS51839">
    <property type="entry name" value="4FE4S_HC3"/>
    <property type="match status" value="1"/>
</dbReference>
<dbReference type="Proteomes" id="UP000033423">
    <property type="component" value="Unassembled WGS sequence"/>
</dbReference>
<organism evidence="10 11">
    <name type="scientific">Candidatus Magnetobacterium bavaricum</name>
    <dbReference type="NCBI Taxonomy" id="29290"/>
    <lineage>
        <taxon>Bacteria</taxon>
        <taxon>Pseudomonadati</taxon>
        <taxon>Nitrospirota</taxon>
        <taxon>Thermodesulfovibrionia</taxon>
        <taxon>Thermodesulfovibrionales</taxon>
        <taxon>Candidatus Magnetobacteriaceae</taxon>
        <taxon>Candidatus Magnetobacterium</taxon>
    </lineage>
</organism>
<evidence type="ECO:0000256" key="5">
    <source>
        <dbReference type="ARBA" id="ARBA00023004"/>
    </source>
</evidence>
<dbReference type="Gene3D" id="3.40.228.10">
    <property type="entry name" value="Dimethylsulfoxide Reductase, domain 2"/>
    <property type="match status" value="1"/>
</dbReference>
<evidence type="ECO:0000313" key="10">
    <source>
        <dbReference type="EMBL" id="KJU83646.1"/>
    </source>
</evidence>
<dbReference type="SUPFAM" id="SSF54862">
    <property type="entry name" value="4Fe-4S ferredoxins"/>
    <property type="match status" value="1"/>
</dbReference>
<evidence type="ECO:0000256" key="2">
    <source>
        <dbReference type="ARBA" id="ARBA00022714"/>
    </source>
</evidence>
<dbReference type="PATRIC" id="fig|29290.4.peg.5509"/>
<dbReference type="Pfam" id="PF00384">
    <property type="entry name" value="Molybdopterin"/>
    <property type="match status" value="1"/>
</dbReference>
<evidence type="ECO:0000259" key="9">
    <source>
        <dbReference type="PROSITE" id="PS51839"/>
    </source>
</evidence>
<reference evidence="10 11" key="1">
    <citation type="submission" date="2015-02" db="EMBL/GenBank/DDBJ databases">
        <title>Single-cell genomics of uncultivated deep-branching MTB reveals a conserved set of magnetosome genes.</title>
        <authorList>
            <person name="Kolinko S."/>
            <person name="Richter M."/>
            <person name="Glockner F.O."/>
            <person name="Brachmann A."/>
            <person name="Schuler D."/>
        </authorList>
    </citation>
    <scope>NUCLEOTIDE SEQUENCE [LARGE SCALE GENOMIC DNA]</scope>
    <source>
        <strain evidence="10">TM-1</strain>
    </source>
</reference>
<dbReference type="SUPFAM" id="SSF50692">
    <property type="entry name" value="ADC-like"/>
    <property type="match status" value="1"/>
</dbReference>
<evidence type="ECO:0000256" key="4">
    <source>
        <dbReference type="ARBA" id="ARBA00022737"/>
    </source>
</evidence>
<dbReference type="Gene3D" id="3.30.70.20">
    <property type="match status" value="1"/>
</dbReference>
<dbReference type="GO" id="GO:0051539">
    <property type="term" value="F:4 iron, 4 sulfur cluster binding"/>
    <property type="evidence" value="ECO:0007669"/>
    <property type="project" value="UniProtKB-KW"/>
</dbReference>
<dbReference type="PROSITE" id="PS51379">
    <property type="entry name" value="4FE4S_FER_2"/>
    <property type="match status" value="2"/>
</dbReference>
<dbReference type="Pfam" id="PF10588">
    <property type="entry name" value="NADH-G_4Fe-4S_3"/>
    <property type="match status" value="1"/>
</dbReference>
<dbReference type="GO" id="GO:0016020">
    <property type="term" value="C:membrane"/>
    <property type="evidence" value="ECO:0007669"/>
    <property type="project" value="TreeGrafter"/>
</dbReference>
<evidence type="ECO:0000259" key="7">
    <source>
        <dbReference type="PROSITE" id="PS51379"/>
    </source>
</evidence>
<dbReference type="InterPro" id="IPR009010">
    <property type="entry name" value="Asp_de-COase-like_dom_sf"/>
</dbReference>
<evidence type="ECO:0000259" key="8">
    <source>
        <dbReference type="PROSITE" id="PS51669"/>
    </source>
</evidence>
<dbReference type="PROSITE" id="PS51669">
    <property type="entry name" value="4FE4S_MOW_BIS_MGD"/>
    <property type="match status" value="1"/>
</dbReference>
<feature type="domain" description="4Fe-4S ferredoxin-type" evidence="7">
    <location>
        <begin position="91"/>
        <end position="110"/>
    </location>
</feature>
<dbReference type="InterPro" id="IPR006963">
    <property type="entry name" value="Mopterin_OxRdtase_4Fe-4S_dom"/>
</dbReference>
<dbReference type="SUPFAM" id="SSF53706">
    <property type="entry name" value="Formate dehydrogenase/DMSO reductase, domains 1-3"/>
    <property type="match status" value="1"/>
</dbReference>
<dbReference type="InterPro" id="IPR054351">
    <property type="entry name" value="NADH_UbQ_OxRdtase_ferredoxin"/>
</dbReference>
<dbReference type="FunFam" id="3.30.70.20:FF:000035">
    <property type="entry name" value="Iron hydrogenase 1"/>
    <property type="match status" value="1"/>
</dbReference>
<evidence type="ECO:0000256" key="6">
    <source>
        <dbReference type="ARBA" id="ARBA00023014"/>
    </source>
</evidence>
<dbReference type="AlphaFoldDB" id="A0A0F3GP40"/>
<name>A0A0F3GP40_9BACT</name>
<dbReference type="Pfam" id="PF04879">
    <property type="entry name" value="Molybdop_Fe4S4"/>
    <property type="match status" value="1"/>
</dbReference>